<dbReference type="RefSeq" id="WP_045694389.1">
    <property type="nucleotide sequence ID" value="NZ_JZKH01000015.1"/>
</dbReference>
<gene>
    <name evidence="8" type="ORF">VM95_10330</name>
</gene>
<dbReference type="InterPro" id="IPR051677">
    <property type="entry name" value="AfsR-DnrI-RedD_regulator"/>
</dbReference>
<dbReference type="CDD" id="cd15831">
    <property type="entry name" value="BTAD"/>
    <property type="match status" value="1"/>
</dbReference>
<evidence type="ECO:0000256" key="5">
    <source>
        <dbReference type="ARBA" id="ARBA00023163"/>
    </source>
</evidence>
<dbReference type="InterPro" id="IPR001867">
    <property type="entry name" value="OmpR/PhoB-type_DNA-bd"/>
</dbReference>
<dbReference type="InterPro" id="IPR036388">
    <property type="entry name" value="WH-like_DNA-bd_sf"/>
</dbReference>
<protein>
    <recommendedName>
        <fullName evidence="7">OmpR/PhoB-type domain-containing protein</fullName>
    </recommendedName>
</protein>
<dbReference type="Pfam" id="PF03704">
    <property type="entry name" value="BTAD"/>
    <property type="match status" value="1"/>
</dbReference>
<dbReference type="OrthoDB" id="4336084at2"/>
<keyword evidence="4 6" id="KW-0238">DNA-binding</keyword>
<dbReference type="InterPro" id="IPR016032">
    <property type="entry name" value="Sig_transdc_resp-reg_C-effctor"/>
</dbReference>
<dbReference type="AlphaFoldDB" id="A0A0F2TKI1"/>
<dbReference type="PROSITE" id="PS51755">
    <property type="entry name" value="OMPR_PHOB"/>
    <property type="match status" value="1"/>
</dbReference>
<dbReference type="SMART" id="SM01043">
    <property type="entry name" value="BTAD"/>
    <property type="match status" value="1"/>
</dbReference>
<feature type="DNA-binding region" description="OmpR/PhoB-type" evidence="6">
    <location>
        <begin position="1"/>
        <end position="94"/>
    </location>
</feature>
<evidence type="ECO:0000256" key="3">
    <source>
        <dbReference type="ARBA" id="ARBA00023015"/>
    </source>
</evidence>
<proteinExistence type="inferred from homology"/>
<dbReference type="Gene3D" id="1.10.10.10">
    <property type="entry name" value="Winged helix-like DNA-binding domain superfamily/Winged helix DNA-binding domain"/>
    <property type="match status" value="1"/>
</dbReference>
<dbReference type="SMART" id="SM00862">
    <property type="entry name" value="Trans_reg_C"/>
    <property type="match status" value="1"/>
</dbReference>
<dbReference type="Proteomes" id="UP000033699">
    <property type="component" value="Unassembled WGS sequence"/>
</dbReference>
<evidence type="ECO:0000256" key="4">
    <source>
        <dbReference type="ARBA" id="ARBA00023125"/>
    </source>
</evidence>
<evidence type="ECO:0000313" key="9">
    <source>
        <dbReference type="Proteomes" id="UP000033699"/>
    </source>
</evidence>
<keyword evidence="2" id="KW-0902">Two-component regulatory system</keyword>
<accession>A0A0F2TKI1</accession>
<dbReference type="GO" id="GO:0000160">
    <property type="term" value="P:phosphorelay signal transduction system"/>
    <property type="evidence" value="ECO:0007669"/>
    <property type="project" value="UniProtKB-KW"/>
</dbReference>
<evidence type="ECO:0000256" key="1">
    <source>
        <dbReference type="ARBA" id="ARBA00005820"/>
    </source>
</evidence>
<dbReference type="Gene3D" id="1.25.40.10">
    <property type="entry name" value="Tetratricopeptide repeat domain"/>
    <property type="match status" value="1"/>
</dbReference>
<keyword evidence="5" id="KW-0804">Transcription</keyword>
<dbReference type="PATRIC" id="fig|359131.3.peg.1678"/>
<organism evidence="8 9">
    <name type="scientific">Streptomyces rubellomurinus (strain ATCC 31215)</name>
    <dbReference type="NCBI Taxonomy" id="359131"/>
    <lineage>
        <taxon>Bacteria</taxon>
        <taxon>Bacillati</taxon>
        <taxon>Actinomycetota</taxon>
        <taxon>Actinomycetes</taxon>
        <taxon>Kitasatosporales</taxon>
        <taxon>Streptomycetaceae</taxon>
        <taxon>Streptomyces</taxon>
    </lineage>
</organism>
<evidence type="ECO:0000256" key="2">
    <source>
        <dbReference type="ARBA" id="ARBA00023012"/>
    </source>
</evidence>
<name>A0A0F2TKI1_STRR3</name>
<dbReference type="PANTHER" id="PTHR35807:SF1">
    <property type="entry name" value="TRANSCRIPTIONAL REGULATOR REDD"/>
    <property type="match status" value="1"/>
</dbReference>
<dbReference type="SUPFAM" id="SSF48452">
    <property type="entry name" value="TPR-like"/>
    <property type="match status" value="1"/>
</dbReference>
<evidence type="ECO:0000256" key="6">
    <source>
        <dbReference type="PROSITE-ProRule" id="PRU01091"/>
    </source>
</evidence>
<dbReference type="InterPro" id="IPR005158">
    <property type="entry name" value="BTAD"/>
</dbReference>
<dbReference type="EMBL" id="JZKH01000015">
    <property type="protein sequence ID" value="KJS62232.1"/>
    <property type="molecule type" value="Genomic_DNA"/>
</dbReference>
<comment type="caution">
    <text evidence="8">The sequence shown here is derived from an EMBL/GenBank/DDBJ whole genome shotgun (WGS) entry which is preliminary data.</text>
</comment>
<dbReference type="PANTHER" id="PTHR35807">
    <property type="entry name" value="TRANSCRIPTIONAL REGULATOR REDD-RELATED"/>
    <property type="match status" value="1"/>
</dbReference>
<evidence type="ECO:0000259" key="7">
    <source>
        <dbReference type="PROSITE" id="PS51755"/>
    </source>
</evidence>
<evidence type="ECO:0000313" key="8">
    <source>
        <dbReference type="EMBL" id="KJS62232.1"/>
    </source>
</evidence>
<feature type="domain" description="OmpR/PhoB-type" evidence="7">
    <location>
        <begin position="1"/>
        <end position="94"/>
    </location>
</feature>
<dbReference type="InterPro" id="IPR011990">
    <property type="entry name" value="TPR-like_helical_dom_sf"/>
</dbReference>
<keyword evidence="3" id="KW-0805">Transcription regulation</keyword>
<comment type="similarity">
    <text evidence="1">Belongs to the AfsR/DnrI/RedD regulatory family.</text>
</comment>
<keyword evidence="9" id="KW-1185">Reference proteome</keyword>
<dbReference type="SUPFAM" id="SSF46894">
    <property type="entry name" value="C-terminal effector domain of the bipartite response regulators"/>
    <property type="match status" value="1"/>
</dbReference>
<reference evidence="8 9" key="1">
    <citation type="submission" date="2015-02" db="EMBL/GenBank/DDBJ databases">
        <authorList>
            <person name="Ju K.-S."/>
            <person name="Doroghazi J.R."/>
            <person name="Metcalf W."/>
        </authorList>
    </citation>
    <scope>NUCLEOTIDE SEQUENCE [LARGE SCALE GENOMIC DNA]</scope>
    <source>
        <strain evidence="8 9">ATCC 31215</strain>
    </source>
</reference>
<dbReference type="Pfam" id="PF00486">
    <property type="entry name" value="Trans_reg_C"/>
    <property type="match status" value="1"/>
</dbReference>
<dbReference type="GO" id="GO:0006355">
    <property type="term" value="P:regulation of DNA-templated transcription"/>
    <property type="evidence" value="ECO:0007669"/>
    <property type="project" value="InterPro"/>
</dbReference>
<dbReference type="GO" id="GO:0003677">
    <property type="term" value="F:DNA binding"/>
    <property type="evidence" value="ECO:0007669"/>
    <property type="project" value="UniProtKB-UniRule"/>
</dbReference>
<dbReference type="FunFam" id="1.25.40.10:FF:000222">
    <property type="entry name" value="SARP family transcriptional regulator"/>
    <property type="match status" value="1"/>
</dbReference>
<sequence length="258" mass="28771">MRYEMLGTLRVVDNESCRTAAGKKFETVLATLLIRSPEIVTSEQLTMEIWGARPPGRASAGLHVYISRLRKFLVSQDQPVSPVGTKPSGYTLRVGDDEVDFAEFLQLVEQGRRYVREGRFTAATSCLDKALSLWRGPVLGGHGRGPITSGFITRMDETRLEGLELMTNAQLGLGLHRELVGRLYSLTSEHPLCEAFHRQLMIALYRSERQADALKAYHVARTTLREELGVEPGRALRELQQAILQDDHRLSPSAALTA</sequence>